<feature type="transmembrane region" description="Helical" evidence="7">
    <location>
        <begin position="39"/>
        <end position="63"/>
    </location>
</feature>
<protein>
    <submittedName>
        <fullName evidence="8">Uncharacterized protein</fullName>
    </submittedName>
</protein>
<dbReference type="Pfam" id="PF03169">
    <property type="entry name" value="OPT"/>
    <property type="match status" value="1"/>
</dbReference>
<dbReference type="GO" id="GO:0035673">
    <property type="term" value="F:oligopeptide transmembrane transporter activity"/>
    <property type="evidence" value="ECO:0007669"/>
    <property type="project" value="InterPro"/>
</dbReference>
<reference evidence="8" key="1">
    <citation type="journal article" date="2016" name="Nat. Genet.">
        <title>A high-quality carrot genome assembly provides new insights into carotenoid accumulation and asterid genome evolution.</title>
        <authorList>
            <person name="Iorizzo M."/>
            <person name="Ellison S."/>
            <person name="Senalik D."/>
            <person name="Zeng P."/>
            <person name="Satapoomin P."/>
            <person name="Huang J."/>
            <person name="Bowman M."/>
            <person name="Iovene M."/>
            <person name="Sanseverino W."/>
            <person name="Cavagnaro P."/>
            <person name="Yildiz M."/>
            <person name="Macko-Podgorni A."/>
            <person name="Moranska E."/>
            <person name="Grzebelus E."/>
            <person name="Grzebelus D."/>
            <person name="Ashrafi H."/>
            <person name="Zheng Z."/>
            <person name="Cheng S."/>
            <person name="Spooner D."/>
            <person name="Van Deynze A."/>
            <person name="Simon P."/>
        </authorList>
    </citation>
    <scope>NUCLEOTIDE SEQUENCE [LARGE SCALE GENOMIC DNA]</scope>
    <source>
        <tissue evidence="8">Leaf</tissue>
    </source>
</reference>
<dbReference type="PANTHER" id="PTHR31645:SF20">
    <property type="entry name" value="METAL-NICOTIANAMINE TRANSPORTER YSL7"/>
    <property type="match status" value="1"/>
</dbReference>
<dbReference type="PANTHER" id="PTHR31645">
    <property type="entry name" value="OLIGOPEPTIDE TRANSPORTER YGL114W-RELATED"/>
    <property type="match status" value="1"/>
</dbReference>
<keyword evidence="5 7" id="KW-1133">Transmembrane helix</keyword>
<dbReference type="InterPro" id="IPR004813">
    <property type="entry name" value="OPT"/>
</dbReference>
<dbReference type="OMA" id="YKISLVW"/>
<evidence type="ECO:0000256" key="6">
    <source>
        <dbReference type="ARBA" id="ARBA00023136"/>
    </source>
</evidence>
<keyword evidence="6 7" id="KW-0472">Membrane</keyword>
<dbReference type="GO" id="GO:0016020">
    <property type="term" value="C:membrane"/>
    <property type="evidence" value="ECO:0007669"/>
    <property type="project" value="UniProtKB-SubCell"/>
</dbReference>
<comment type="caution">
    <text evidence="8">The sequence shown here is derived from an EMBL/GenBank/DDBJ whole genome shotgun (WGS) entry which is preliminary data.</text>
</comment>
<comment type="similarity">
    <text evidence="2">Belongs to the YSL (TC 2.A.67.2) family.</text>
</comment>
<feature type="transmembrane region" description="Helical" evidence="7">
    <location>
        <begin position="6"/>
        <end position="27"/>
    </location>
</feature>
<keyword evidence="4 7" id="KW-0812">Transmembrane</keyword>
<sequence>MCMAIPFYLGAYFAIDMFVGSFILFIWKLKDKKEARAYAPAVASGMICGDLLWGVPAAILVWLV</sequence>
<evidence type="ECO:0000256" key="3">
    <source>
        <dbReference type="ARBA" id="ARBA00022448"/>
    </source>
</evidence>
<dbReference type="Gramene" id="KZM90950">
    <property type="protein sequence ID" value="KZM90950"/>
    <property type="gene ID" value="DCAR_021685"/>
</dbReference>
<accession>A0A161ZVK9</accession>
<evidence type="ECO:0000256" key="1">
    <source>
        <dbReference type="ARBA" id="ARBA00004141"/>
    </source>
</evidence>
<dbReference type="AlphaFoldDB" id="A0A161ZVK9"/>
<gene>
    <name evidence="8" type="ORF">DCAR_021685</name>
</gene>
<proteinExistence type="inferred from homology"/>
<evidence type="ECO:0000256" key="5">
    <source>
        <dbReference type="ARBA" id="ARBA00022989"/>
    </source>
</evidence>
<evidence type="ECO:0000256" key="4">
    <source>
        <dbReference type="ARBA" id="ARBA00022692"/>
    </source>
</evidence>
<comment type="subcellular location">
    <subcellularLocation>
        <location evidence="1">Membrane</location>
        <topology evidence="1">Multi-pass membrane protein</topology>
    </subcellularLocation>
</comment>
<dbReference type="InterPro" id="IPR045035">
    <property type="entry name" value="YSL-like"/>
</dbReference>
<evidence type="ECO:0000256" key="7">
    <source>
        <dbReference type="SAM" id="Phobius"/>
    </source>
</evidence>
<dbReference type="EMBL" id="LNRQ01000006">
    <property type="protein sequence ID" value="KZM90950.1"/>
    <property type="molecule type" value="Genomic_DNA"/>
</dbReference>
<evidence type="ECO:0000313" key="8">
    <source>
        <dbReference type="EMBL" id="KZM90950.1"/>
    </source>
</evidence>
<evidence type="ECO:0000256" key="2">
    <source>
        <dbReference type="ARBA" id="ARBA00010276"/>
    </source>
</evidence>
<dbReference type="STRING" id="79200.A0A161ZVK9"/>
<keyword evidence="3" id="KW-0813">Transport</keyword>
<organism evidence="8">
    <name type="scientific">Daucus carota subsp. sativus</name>
    <name type="common">Carrot</name>
    <dbReference type="NCBI Taxonomy" id="79200"/>
    <lineage>
        <taxon>Eukaryota</taxon>
        <taxon>Viridiplantae</taxon>
        <taxon>Streptophyta</taxon>
        <taxon>Embryophyta</taxon>
        <taxon>Tracheophyta</taxon>
        <taxon>Spermatophyta</taxon>
        <taxon>Magnoliopsida</taxon>
        <taxon>eudicotyledons</taxon>
        <taxon>Gunneridae</taxon>
        <taxon>Pentapetalae</taxon>
        <taxon>asterids</taxon>
        <taxon>campanulids</taxon>
        <taxon>Apiales</taxon>
        <taxon>Apiaceae</taxon>
        <taxon>Apioideae</taxon>
        <taxon>Scandiceae</taxon>
        <taxon>Daucinae</taxon>
        <taxon>Daucus</taxon>
        <taxon>Daucus sect. Daucus</taxon>
    </lineage>
</organism>
<name>A0A161ZVK9_DAUCS</name>